<dbReference type="EMBL" id="JAINUG010000016">
    <property type="protein sequence ID" value="KAJ8413403.1"/>
    <property type="molecule type" value="Genomic_DNA"/>
</dbReference>
<gene>
    <name evidence="2" type="ORF">AAFF_G00093990</name>
</gene>
<evidence type="ECO:0000313" key="3">
    <source>
        <dbReference type="Proteomes" id="UP001221898"/>
    </source>
</evidence>
<feature type="compositionally biased region" description="Polar residues" evidence="1">
    <location>
        <begin position="74"/>
        <end position="95"/>
    </location>
</feature>
<proteinExistence type="predicted"/>
<dbReference type="AlphaFoldDB" id="A0AAD7T3M3"/>
<comment type="caution">
    <text evidence="2">The sequence shown here is derived from an EMBL/GenBank/DDBJ whole genome shotgun (WGS) entry which is preliminary data.</text>
</comment>
<dbReference type="Proteomes" id="UP001221898">
    <property type="component" value="Unassembled WGS sequence"/>
</dbReference>
<reference evidence="2" key="1">
    <citation type="journal article" date="2023" name="Science">
        <title>Genome structures resolve the early diversification of teleost fishes.</title>
        <authorList>
            <person name="Parey E."/>
            <person name="Louis A."/>
            <person name="Montfort J."/>
            <person name="Bouchez O."/>
            <person name="Roques C."/>
            <person name="Iampietro C."/>
            <person name="Lluch J."/>
            <person name="Castinel A."/>
            <person name="Donnadieu C."/>
            <person name="Desvignes T."/>
            <person name="Floi Bucao C."/>
            <person name="Jouanno E."/>
            <person name="Wen M."/>
            <person name="Mejri S."/>
            <person name="Dirks R."/>
            <person name="Jansen H."/>
            <person name="Henkel C."/>
            <person name="Chen W.J."/>
            <person name="Zahm M."/>
            <person name="Cabau C."/>
            <person name="Klopp C."/>
            <person name="Thompson A.W."/>
            <person name="Robinson-Rechavi M."/>
            <person name="Braasch I."/>
            <person name="Lecointre G."/>
            <person name="Bobe J."/>
            <person name="Postlethwait J.H."/>
            <person name="Berthelot C."/>
            <person name="Roest Crollius H."/>
            <person name="Guiguen Y."/>
        </authorList>
    </citation>
    <scope>NUCLEOTIDE SEQUENCE</scope>
    <source>
        <strain evidence="2">NC1722</strain>
    </source>
</reference>
<protein>
    <submittedName>
        <fullName evidence="2">Uncharacterized protein</fullName>
    </submittedName>
</protein>
<feature type="region of interest" description="Disordered" evidence="1">
    <location>
        <begin position="69"/>
        <end position="95"/>
    </location>
</feature>
<sequence>MAGHLSRCRPSMAACLRFLINSIRTRSDRHSTLWPAYANERALKLSRGPLSVVKLRQLTAFVSYLTGAARGDGNDSNQAQFRSRSCSGSAVDSGL</sequence>
<evidence type="ECO:0000313" key="2">
    <source>
        <dbReference type="EMBL" id="KAJ8413403.1"/>
    </source>
</evidence>
<accession>A0AAD7T3M3</accession>
<organism evidence="2 3">
    <name type="scientific">Aldrovandia affinis</name>
    <dbReference type="NCBI Taxonomy" id="143900"/>
    <lineage>
        <taxon>Eukaryota</taxon>
        <taxon>Metazoa</taxon>
        <taxon>Chordata</taxon>
        <taxon>Craniata</taxon>
        <taxon>Vertebrata</taxon>
        <taxon>Euteleostomi</taxon>
        <taxon>Actinopterygii</taxon>
        <taxon>Neopterygii</taxon>
        <taxon>Teleostei</taxon>
        <taxon>Notacanthiformes</taxon>
        <taxon>Halosauridae</taxon>
        <taxon>Aldrovandia</taxon>
    </lineage>
</organism>
<evidence type="ECO:0000256" key="1">
    <source>
        <dbReference type="SAM" id="MobiDB-lite"/>
    </source>
</evidence>
<keyword evidence="3" id="KW-1185">Reference proteome</keyword>
<name>A0AAD7T3M3_9TELE</name>